<evidence type="ECO:0000313" key="1">
    <source>
        <dbReference type="Ensembl" id="ENSPPYP00000032715.1"/>
    </source>
</evidence>
<dbReference type="Proteomes" id="UP000001595">
    <property type="component" value="Chromosome X"/>
</dbReference>
<organism evidence="1 2">
    <name type="scientific">Pongo abelii</name>
    <name type="common">Sumatran orangutan</name>
    <name type="synonym">Pongo pygmaeus abelii</name>
    <dbReference type="NCBI Taxonomy" id="9601"/>
    <lineage>
        <taxon>Eukaryota</taxon>
        <taxon>Metazoa</taxon>
        <taxon>Chordata</taxon>
        <taxon>Craniata</taxon>
        <taxon>Vertebrata</taxon>
        <taxon>Euteleostomi</taxon>
        <taxon>Mammalia</taxon>
        <taxon>Eutheria</taxon>
        <taxon>Euarchontoglires</taxon>
        <taxon>Primates</taxon>
        <taxon>Haplorrhini</taxon>
        <taxon>Catarrhini</taxon>
        <taxon>Hominidae</taxon>
        <taxon>Pongo</taxon>
    </lineage>
</organism>
<dbReference type="Ensembl" id="ENSPPYT00000050908.1">
    <property type="protein sequence ID" value="ENSPPYP00000032715.1"/>
    <property type="gene ID" value="ENSPPYG00000040944.1"/>
</dbReference>
<protein>
    <submittedName>
        <fullName evidence="1">Uncharacterized protein</fullName>
    </submittedName>
</protein>
<reference evidence="1 2" key="1">
    <citation type="submission" date="2008-02" db="EMBL/GenBank/DDBJ databases">
        <title>A 6x draft sequence assembly of the Pongo pygmaeus abelii genome.</title>
        <authorList>
            <person name="Wilson R.K."/>
            <person name="Mardis E."/>
        </authorList>
    </citation>
    <scope>NUCLEOTIDE SEQUENCE [LARGE SCALE GENOMIC DNA]</scope>
</reference>
<name>A0A8I5UI52_PONAB</name>
<dbReference type="AlphaFoldDB" id="A0A8I5UI52"/>
<accession>A0A8I5UI52</accession>
<evidence type="ECO:0000313" key="2">
    <source>
        <dbReference type="Proteomes" id="UP000001595"/>
    </source>
</evidence>
<proteinExistence type="predicted"/>
<sequence>MVKQVPQSLCGLIFTLALPVDHQFYTLITKSDPPLPGRRCYAFLARLPSTHPTPHHWILFSFLPSNSWLPCCQLCSLCLQFKSAPWKKCNNSLTYDWYLTATTPGQQWLTVDKDNFFLSPKPNSLHQLPSQDSLSGPYRCCSGWQLPNLGKRKHPFMATYLHLQLLPVHPQSPLFV</sequence>
<reference evidence="1" key="3">
    <citation type="submission" date="2025-09" db="UniProtKB">
        <authorList>
            <consortium name="Ensembl"/>
        </authorList>
    </citation>
    <scope>IDENTIFICATION</scope>
</reference>
<reference evidence="1" key="2">
    <citation type="submission" date="2025-08" db="UniProtKB">
        <authorList>
            <consortium name="Ensembl"/>
        </authorList>
    </citation>
    <scope>IDENTIFICATION</scope>
</reference>
<keyword evidence="2" id="KW-1185">Reference proteome</keyword>